<evidence type="ECO:0000256" key="9">
    <source>
        <dbReference type="ARBA" id="ARBA00022840"/>
    </source>
</evidence>
<keyword evidence="9 13" id="KW-0067">ATP-binding</keyword>
<feature type="binding site" evidence="13">
    <location>
        <position position="249"/>
    </location>
    <ligand>
        <name>K(+)</name>
        <dbReference type="ChEBI" id="CHEBI:29103"/>
    </ligand>
</feature>
<dbReference type="AlphaFoldDB" id="A0A8R2ARM2"/>
<dbReference type="SUPFAM" id="SSF53613">
    <property type="entry name" value="Ribokinase-like"/>
    <property type="match status" value="1"/>
</dbReference>
<keyword evidence="7 13" id="KW-0547">Nucleotide-binding</keyword>
<evidence type="ECO:0000256" key="11">
    <source>
        <dbReference type="ARBA" id="ARBA00022958"/>
    </source>
</evidence>
<comment type="function">
    <text evidence="13">Catalyzes the phosphorylation of ribose at O-5 in a reaction requiring ATP and magnesium. The resulting D-ribose-5-phosphate can then be used either for sythesis of nucleotides, histidine, and tryptophan, or as a component of the pentose phosphate pathway.</text>
</comment>
<dbReference type="GO" id="GO:0046872">
    <property type="term" value="F:metal ion binding"/>
    <property type="evidence" value="ECO:0007669"/>
    <property type="project" value="UniProtKB-KW"/>
</dbReference>
<feature type="binding site" evidence="13">
    <location>
        <position position="287"/>
    </location>
    <ligand>
        <name>K(+)</name>
        <dbReference type="ChEBI" id="CHEBI:29103"/>
    </ligand>
</feature>
<comment type="cofactor">
    <cofactor evidence="13">
        <name>Mg(2+)</name>
        <dbReference type="ChEBI" id="CHEBI:18420"/>
    </cofactor>
    <text evidence="13">Requires a divalent cation, most likely magnesium in vivo, as an electrophilic catalyst to aid phosphoryl group transfer. It is the chelate of the metal and the nucleotide that is the actual substrate.</text>
</comment>
<evidence type="ECO:0000256" key="1">
    <source>
        <dbReference type="ARBA" id="ARBA00005380"/>
    </source>
</evidence>
<keyword evidence="11 13" id="KW-0630">Potassium</keyword>
<evidence type="ECO:0000256" key="2">
    <source>
        <dbReference type="ARBA" id="ARBA00012035"/>
    </source>
</evidence>
<sequence length="314" mass="33759">MDTKNGYKLVVLGSCSVDFTTYAPKLPKSGETLHGTKFTTSFGGKGANQCVAAAKLGGNAYMICRVGDDQWGKKYKDHLKNEGVNVSYVHITKNETTGVAQIVVAENGENQIVIVPGANKCLSVQDVEESIELIKNADVLIGQLETPFETTYTAFKLNNGIKLLNAAPALTDIRKILPFCTILCVNELEASVLTNVDVTISNASMAAKKLLETGCETVIITLGSEGAVYMSKNEECPKHVLCEAVNPVDTTGAGDAFIGALATFLVEYKDYPLHQLIGAACAVATISVTVEGTQTSYPTKNDFFCKKYEYVQLE</sequence>
<keyword evidence="8 13" id="KW-0418">Kinase</keyword>
<keyword evidence="13" id="KW-0539">Nucleus</keyword>
<organism evidence="15 16">
    <name type="scientific">Bombyx mori</name>
    <name type="common">Silk moth</name>
    <dbReference type="NCBI Taxonomy" id="7091"/>
    <lineage>
        <taxon>Eukaryota</taxon>
        <taxon>Metazoa</taxon>
        <taxon>Ecdysozoa</taxon>
        <taxon>Arthropoda</taxon>
        <taxon>Hexapoda</taxon>
        <taxon>Insecta</taxon>
        <taxon>Pterygota</taxon>
        <taxon>Neoptera</taxon>
        <taxon>Endopterygota</taxon>
        <taxon>Lepidoptera</taxon>
        <taxon>Glossata</taxon>
        <taxon>Ditrysia</taxon>
        <taxon>Bombycoidea</taxon>
        <taxon>Bombycidae</taxon>
        <taxon>Bombycinae</taxon>
        <taxon>Bombyx</taxon>
    </lineage>
</organism>
<keyword evidence="5 13" id="KW-0808">Transferase</keyword>
<dbReference type="PANTHER" id="PTHR10584">
    <property type="entry name" value="SUGAR KINASE"/>
    <property type="match status" value="1"/>
</dbReference>
<dbReference type="PANTHER" id="PTHR10584:SF166">
    <property type="entry name" value="RIBOKINASE"/>
    <property type="match status" value="1"/>
</dbReference>
<feature type="binding site" evidence="13">
    <location>
        <position position="292"/>
    </location>
    <ligand>
        <name>K(+)</name>
        <dbReference type="ChEBI" id="CHEBI:29103"/>
    </ligand>
</feature>
<proteinExistence type="inferred from homology"/>
<comment type="similarity">
    <text evidence="13">Belongs to the carbohydrate kinase PfkB family. Ribokinase subfamily.</text>
</comment>
<comment type="caution">
    <text evidence="13">Lacks conserved residue(s) required for the propagation of feature annotation.</text>
</comment>
<feature type="binding site" evidence="13">
    <location>
        <begin position="254"/>
        <end position="255"/>
    </location>
    <ligand>
        <name>ATP</name>
        <dbReference type="ChEBI" id="CHEBI:30616"/>
    </ligand>
</feature>
<comment type="similarity">
    <text evidence="1">Belongs to the carbohydrate kinase pfkB family.</text>
</comment>
<dbReference type="EC" id="2.7.1.15" evidence="2 13"/>
<dbReference type="Gene3D" id="3.40.1190.20">
    <property type="match status" value="1"/>
</dbReference>
<evidence type="ECO:0000313" key="16">
    <source>
        <dbReference type="Proteomes" id="UP000005204"/>
    </source>
</evidence>
<evidence type="ECO:0000256" key="7">
    <source>
        <dbReference type="ARBA" id="ARBA00022741"/>
    </source>
</evidence>
<comment type="subcellular location">
    <subcellularLocation>
        <location evidence="13">Cytoplasm</location>
    </subcellularLocation>
    <subcellularLocation>
        <location evidence="13">Nucleus</location>
    </subcellularLocation>
</comment>
<evidence type="ECO:0000256" key="5">
    <source>
        <dbReference type="ARBA" id="ARBA00022679"/>
    </source>
</evidence>
<evidence type="ECO:0000256" key="12">
    <source>
        <dbReference type="ARBA" id="ARBA00023277"/>
    </source>
</evidence>
<feature type="domain" description="Carbohydrate kinase PfkB" evidence="14">
    <location>
        <begin position="8"/>
        <end position="299"/>
    </location>
</feature>
<dbReference type="PROSITE" id="PS00584">
    <property type="entry name" value="PFKB_KINASES_2"/>
    <property type="match status" value="1"/>
</dbReference>
<dbReference type="GO" id="GO:0005524">
    <property type="term" value="F:ATP binding"/>
    <property type="evidence" value="ECO:0007669"/>
    <property type="project" value="UniProtKB-UniRule"/>
</dbReference>
<dbReference type="HAMAP" id="MF_01987">
    <property type="entry name" value="Ribokinase"/>
    <property type="match status" value="1"/>
</dbReference>
<keyword evidence="16" id="KW-1185">Reference proteome</keyword>
<feature type="binding site" evidence="13">
    <location>
        <position position="145"/>
    </location>
    <ligand>
        <name>substrate</name>
    </ligand>
</feature>
<dbReference type="GO" id="GO:0019303">
    <property type="term" value="P:D-ribose catabolic process"/>
    <property type="evidence" value="ECO:0007669"/>
    <property type="project" value="UniProtKB-UniRule"/>
</dbReference>
<feature type="binding site" evidence="13">
    <location>
        <begin position="44"/>
        <end position="48"/>
    </location>
    <ligand>
        <name>substrate</name>
    </ligand>
</feature>
<comment type="subunit">
    <text evidence="13">Homodimer.</text>
</comment>
<keyword evidence="4 13" id="KW-0963">Cytoplasm</keyword>
<feature type="active site" description="Proton acceptor" evidence="13">
    <location>
        <position position="255"/>
    </location>
</feature>
<accession>A0A8R2ARM2</accession>
<dbReference type="Pfam" id="PF00294">
    <property type="entry name" value="PfkB"/>
    <property type="match status" value="1"/>
</dbReference>
<comment type="activity regulation">
    <text evidence="13">Activated by a monovalent cation that binds near, but not in, the active site. The most likely occupant of the site in vivo is potassium. Ion binding induces a conformational change that may alter substrate affinity.</text>
</comment>
<dbReference type="OrthoDB" id="415590at2759"/>
<dbReference type="InterPro" id="IPR029056">
    <property type="entry name" value="Ribokinase-like"/>
</dbReference>
<comment type="pathway">
    <text evidence="13">Carbohydrate metabolism; D-ribose degradation; D-ribose 5-phosphate from beta-D-ribopyranose: step 2/2.</text>
</comment>
<dbReference type="NCBIfam" id="TIGR02152">
    <property type="entry name" value="D_ribokin_bact"/>
    <property type="match status" value="1"/>
</dbReference>
<evidence type="ECO:0000256" key="3">
    <source>
        <dbReference type="ARBA" id="ARBA00016943"/>
    </source>
</evidence>
<dbReference type="GO" id="GO:0005634">
    <property type="term" value="C:nucleus"/>
    <property type="evidence" value="ECO:0007669"/>
    <property type="project" value="UniProtKB-SubCell"/>
</dbReference>
<feature type="binding site" evidence="13">
    <location>
        <begin position="16"/>
        <end position="18"/>
    </location>
    <ligand>
        <name>substrate</name>
    </ligand>
</feature>
<dbReference type="GeneID" id="101745091"/>
<dbReference type="GO" id="GO:0005829">
    <property type="term" value="C:cytosol"/>
    <property type="evidence" value="ECO:0007669"/>
    <property type="project" value="TreeGrafter"/>
</dbReference>
<feature type="binding site" evidence="13">
    <location>
        <position position="296"/>
    </location>
    <ligand>
        <name>K(+)</name>
        <dbReference type="ChEBI" id="CHEBI:29103"/>
    </ligand>
</feature>
<evidence type="ECO:0000256" key="10">
    <source>
        <dbReference type="ARBA" id="ARBA00022842"/>
    </source>
</evidence>
<evidence type="ECO:0000256" key="4">
    <source>
        <dbReference type="ARBA" id="ARBA00022490"/>
    </source>
</evidence>
<dbReference type="KEGG" id="bmor:101745091"/>
<evidence type="ECO:0000256" key="6">
    <source>
        <dbReference type="ARBA" id="ARBA00022723"/>
    </source>
</evidence>
<dbReference type="FunFam" id="3.40.1190.20:FF:000010">
    <property type="entry name" value="Ribokinase"/>
    <property type="match status" value="1"/>
</dbReference>
<dbReference type="GO" id="GO:0004747">
    <property type="term" value="F:ribokinase activity"/>
    <property type="evidence" value="ECO:0007669"/>
    <property type="project" value="UniProtKB-UniRule"/>
</dbReference>
<evidence type="ECO:0000256" key="13">
    <source>
        <dbReference type="HAMAP-Rule" id="MF_03215"/>
    </source>
</evidence>
<dbReference type="InterPro" id="IPR002173">
    <property type="entry name" value="Carboh/pur_kinase_PfkB_CS"/>
</dbReference>
<feature type="binding site" evidence="13">
    <location>
        <position position="251"/>
    </location>
    <ligand>
        <name>K(+)</name>
        <dbReference type="ChEBI" id="CHEBI:29103"/>
    </ligand>
</feature>
<dbReference type="Proteomes" id="UP000005204">
    <property type="component" value="Unassembled WGS sequence"/>
</dbReference>
<feature type="binding site" evidence="13">
    <location>
        <begin position="221"/>
        <end position="226"/>
    </location>
    <ligand>
        <name>ATP</name>
        <dbReference type="ChEBI" id="CHEBI:30616"/>
    </ligand>
</feature>
<evidence type="ECO:0000259" key="14">
    <source>
        <dbReference type="Pfam" id="PF00294"/>
    </source>
</evidence>
<keyword evidence="6 13" id="KW-0479">Metal-binding</keyword>
<dbReference type="InterPro" id="IPR002139">
    <property type="entry name" value="Ribo/fructo_kinase"/>
</dbReference>
<comment type="catalytic activity">
    <reaction evidence="13">
        <text>D-ribose + ATP = D-ribose 5-phosphate + ADP + H(+)</text>
        <dbReference type="Rhea" id="RHEA:13697"/>
        <dbReference type="ChEBI" id="CHEBI:15378"/>
        <dbReference type="ChEBI" id="CHEBI:30616"/>
        <dbReference type="ChEBI" id="CHEBI:47013"/>
        <dbReference type="ChEBI" id="CHEBI:78346"/>
        <dbReference type="ChEBI" id="CHEBI:456216"/>
        <dbReference type="EC" id="2.7.1.15"/>
    </reaction>
</comment>
<name>A0A8R2ARM2_BOMMO</name>
<dbReference type="CDD" id="cd01174">
    <property type="entry name" value="ribokinase"/>
    <property type="match status" value="1"/>
</dbReference>
<keyword evidence="10 13" id="KW-0460">Magnesium</keyword>
<feature type="binding site" evidence="13">
    <location>
        <position position="290"/>
    </location>
    <ligand>
        <name>K(+)</name>
        <dbReference type="ChEBI" id="CHEBI:29103"/>
    </ligand>
</feature>
<dbReference type="RefSeq" id="XP_004928242.1">
    <property type="nucleotide sequence ID" value="XM_004928185.5"/>
</dbReference>
<reference evidence="16" key="1">
    <citation type="journal article" date="2008" name="Insect Biochem. Mol. Biol.">
        <title>The genome of a lepidopteran model insect, the silkworm Bombyx mori.</title>
        <authorList>
            <consortium name="International Silkworm Genome Consortium"/>
        </authorList>
    </citation>
    <scope>NUCLEOTIDE SEQUENCE [LARGE SCALE GENOMIC DNA]</scope>
    <source>
        <strain evidence="16">p50T</strain>
    </source>
</reference>
<dbReference type="PRINTS" id="PR00990">
    <property type="entry name" value="RIBOKINASE"/>
</dbReference>
<feature type="binding site" evidence="13">
    <location>
        <position position="255"/>
    </location>
    <ligand>
        <name>substrate</name>
    </ligand>
</feature>
<dbReference type="InterPro" id="IPR011611">
    <property type="entry name" value="PfkB_dom"/>
</dbReference>
<dbReference type="EnsemblMetazoa" id="XM_004928185.4">
    <property type="protein sequence ID" value="XP_004928242.1"/>
    <property type="gene ID" value="LOC101745091"/>
</dbReference>
<feature type="binding site" evidence="13">
    <location>
        <position position="186"/>
    </location>
    <ligand>
        <name>ATP</name>
        <dbReference type="ChEBI" id="CHEBI:30616"/>
    </ligand>
</feature>
<reference evidence="15" key="2">
    <citation type="submission" date="2022-06" db="UniProtKB">
        <authorList>
            <consortium name="EnsemblMetazoa"/>
        </authorList>
    </citation>
    <scope>IDENTIFICATION</scope>
    <source>
        <strain evidence="15">p50T (Dazao)</strain>
    </source>
</reference>
<keyword evidence="12 13" id="KW-0119">Carbohydrate metabolism</keyword>
<dbReference type="InterPro" id="IPR011877">
    <property type="entry name" value="Ribokinase"/>
</dbReference>
<evidence type="ECO:0000313" key="15">
    <source>
        <dbReference type="EnsemblMetazoa" id="XP_004928242.1"/>
    </source>
</evidence>
<protein>
    <recommendedName>
        <fullName evidence="3 13">Ribokinase</fullName>
        <shortName evidence="13">RK</shortName>
        <ecNumber evidence="2 13">2.7.1.15</ecNumber>
    </recommendedName>
</protein>
<evidence type="ECO:0000256" key="8">
    <source>
        <dbReference type="ARBA" id="ARBA00022777"/>
    </source>
</evidence>